<organism evidence="5 6">
    <name type="scientific">Rhizophagus irregularis (strain DAOM 181602 / DAOM 197198 / MUCL 43194)</name>
    <name type="common">Arbuscular mycorrhizal fungus</name>
    <name type="synonym">Glomus intraradices</name>
    <dbReference type="NCBI Taxonomy" id="747089"/>
    <lineage>
        <taxon>Eukaryota</taxon>
        <taxon>Fungi</taxon>
        <taxon>Fungi incertae sedis</taxon>
        <taxon>Mucoromycota</taxon>
        <taxon>Glomeromycotina</taxon>
        <taxon>Glomeromycetes</taxon>
        <taxon>Glomerales</taxon>
        <taxon>Glomeraceae</taxon>
        <taxon>Rhizophagus</taxon>
    </lineage>
</organism>
<evidence type="ECO:0000313" key="6">
    <source>
        <dbReference type="Proteomes" id="UP000018888"/>
    </source>
</evidence>
<protein>
    <recommendedName>
        <fullName evidence="4">Crinkler effector protein N-terminal domain-containing protein</fullName>
    </recommendedName>
</protein>
<evidence type="ECO:0000259" key="4">
    <source>
        <dbReference type="Pfam" id="PF20147"/>
    </source>
</evidence>
<accession>U9STR8</accession>
<dbReference type="Proteomes" id="UP000018888">
    <property type="component" value="Unassembled WGS sequence"/>
</dbReference>
<name>U9STR8_RHIID</name>
<proteinExistence type="predicted"/>
<dbReference type="Pfam" id="PF20147">
    <property type="entry name" value="Crinkler"/>
    <property type="match status" value="1"/>
</dbReference>
<reference evidence="5 6" key="1">
    <citation type="journal article" date="2013" name="Proc. Natl. Acad. Sci. U.S.A.">
        <title>Genome of an arbuscular mycorrhizal fungus provides insight into the oldest plant symbiosis.</title>
        <authorList>
            <person name="Tisserant E."/>
            <person name="Malbreil M."/>
            <person name="Kuo A."/>
            <person name="Kohler A."/>
            <person name="Symeonidi A."/>
            <person name="Balestrini R."/>
            <person name="Charron P."/>
            <person name="Duensing N."/>
            <person name="Frei Dit Frey N."/>
            <person name="Gianinazzi-Pearson V."/>
            <person name="Gilbert L.B."/>
            <person name="Handa Y."/>
            <person name="Herr J.R."/>
            <person name="Hijri M."/>
            <person name="Koul R."/>
            <person name="Kawaguchi M."/>
            <person name="Krajinski F."/>
            <person name="Lammers P.J."/>
            <person name="Masclaux F.G."/>
            <person name="Murat C."/>
            <person name="Morin E."/>
            <person name="Ndikumana S."/>
            <person name="Pagni M."/>
            <person name="Petitpierre D."/>
            <person name="Requena N."/>
            <person name="Rosikiewicz P."/>
            <person name="Riley R."/>
            <person name="Saito K."/>
            <person name="San Clemente H."/>
            <person name="Shapiro H."/>
            <person name="van Tuinen D."/>
            <person name="Becard G."/>
            <person name="Bonfante P."/>
            <person name="Paszkowski U."/>
            <person name="Shachar-Hill Y.Y."/>
            <person name="Tuskan G.A."/>
            <person name="Young P.W."/>
            <person name="Sanders I.R."/>
            <person name="Henrissat B."/>
            <person name="Rensing S.A."/>
            <person name="Grigoriev I.V."/>
            <person name="Corradi N."/>
            <person name="Roux C."/>
            <person name="Martin F."/>
        </authorList>
    </citation>
    <scope>NUCLEOTIDE SEQUENCE [LARGE SCALE GENOMIC DNA]</scope>
    <source>
        <strain evidence="5 6">DAOM 197198</strain>
    </source>
</reference>
<dbReference type="GO" id="GO:0043657">
    <property type="term" value="C:host cell"/>
    <property type="evidence" value="ECO:0007669"/>
    <property type="project" value="UniProtKB-SubCell"/>
</dbReference>
<evidence type="ECO:0000256" key="3">
    <source>
        <dbReference type="ARBA" id="ARBA00022525"/>
    </source>
</evidence>
<gene>
    <name evidence="5" type="ORF">GLOIN_2v1696169</name>
</gene>
<evidence type="ECO:0000256" key="1">
    <source>
        <dbReference type="ARBA" id="ARBA00004340"/>
    </source>
</evidence>
<comment type="caution">
    <text evidence="5">The sequence shown here is derived from an EMBL/GenBank/DDBJ whole genome shotgun (WGS) entry which is preliminary data.</text>
</comment>
<reference evidence="5 6" key="2">
    <citation type="journal article" date="2018" name="New Phytol.">
        <title>High intraspecific genome diversity in the model arbuscular mycorrhizal symbiont Rhizophagus irregularis.</title>
        <authorList>
            <person name="Chen E.C.H."/>
            <person name="Morin E."/>
            <person name="Beaudet D."/>
            <person name="Noel J."/>
            <person name="Yildirir G."/>
            <person name="Ndikumana S."/>
            <person name="Charron P."/>
            <person name="St-Onge C."/>
            <person name="Giorgi J."/>
            <person name="Kruger M."/>
            <person name="Marton T."/>
            <person name="Ropars J."/>
            <person name="Grigoriev I.V."/>
            <person name="Hainaut M."/>
            <person name="Henrissat B."/>
            <person name="Roux C."/>
            <person name="Martin F."/>
            <person name="Corradi N."/>
        </authorList>
    </citation>
    <scope>NUCLEOTIDE SEQUENCE [LARGE SCALE GENOMIC DNA]</scope>
    <source>
        <strain evidence="5 6">DAOM 197198</strain>
    </source>
</reference>
<dbReference type="EMBL" id="AUPC02000300">
    <property type="protein sequence ID" value="POG62449.1"/>
    <property type="molecule type" value="Genomic_DNA"/>
</dbReference>
<comment type="subcellular location">
    <subcellularLocation>
        <location evidence="1">Host cell</location>
    </subcellularLocation>
    <subcellularLocation>
        <location evidence="2">Secreted</location>
    </subcellularLocation>
</comment>
<dbReference type="HOGENOM" id="CLU_1283866_0_0_1"/>
<dbReference type="GO" id="GO:0005576">
    <property type="term" value="C:extracellular region"/>
    <property type="evidence" value="ECO:0007669"/>
    <property type="project" value="UniProtKB-SubCell"/>
</dbReference>
<sequence length="215" mass="25244">MLIFRKKIGLLLKRILKKEITTATFNCIISGDGKENMFSVEIPMDKTVSNLKSLIKKTVKPRFNNVSITQMDLYKLNFPPSQLRGSEPNLVKLREPWKPIETFLSFEFRPFVKENIHLVVTPVHWKEVNCTVKYKHETRKFIWQITQDIGSLSHFKNKLSSVFTEISNIDYQSLKIKSEDVETYEVKNVEDDNDLYKIVWADNYRVNINVELTVL</sequence>
<keyword evidence="6" id="KW-1185">Reference proteome</keyword>
<feature type="domain" description="Crinkler effector protein N-terminal" evidence="4">
    <location>
        <begin position="24"/>
        <end position="120"/>
    </location>
</feature>
<evidence type="ECO:0000256" key="2">
    <source>
        <dbReference type="ARBA" id="ARBA00004613"/>
    </source>
</evidence>
<keyword evidence="3" id="KW-0964">Secreted</keyword>
<dbReference type="VEuPathDB" id="FungiDB:RhiirFUN_025393"/>
<evidence type="ECO:0000313" key="5">
    <source>
        <dbReference type="EMBL" id="POG62449.1"/>
    </source>
</evidence>
<dbReference type="InterPro" id="IPR045379">
    <property type="entry name" value="Crinkler_N"/>
</dbReference>
<dbReference type="AlphaFoldDB" id="U9STR8"/>